<keyword evidence="3" id="KW-1185">Reference proteome</keyword>
<dbReference type="EMBL" id="JAULSU010000001">
    <property type="protein sequence ID" value="KAK0632651.1"/>
    <property type="molecule type" value="Genomic_DNA"/>
</dbReference>
<evidence type="ECO:0000256" key="1">
    <source>
        <dbReference type="SAM" id="Coils"/>
    </source>
</evidence>
<comment type="caution">
    <text evidence="2">The sequence shown here is derived from an EMBL/GenBank/DDBJ whole genome shotgun (WGS) entry which is preliminary data.</text>
</comment>
<dbReference type="AlphaFoldDB" id="A0AA39XFF9"/>
<accession>A0AA39XFF9</accession>
<keyword evidence="1" id="KW-0175">Coiled coil</keyword>
<protein>
    <submittedName>
        <fullName evidence="2">Uncharacterized protein</fullName>
    </submittedName>
</protein>
<evidence type="ECO:0000313" key="3">
    <source>
        <dbReference type="Proteomes" id="UP001175000"/>
    </source>
</evidence>
<organism evidence="2 3">
    <name type="scientific">Immersiella caudata</name>
    <dbReference type="NCBI Taxonomy" id="314043"/>
    <lineage>
        <taxon>Eukaryota</taxon>
        <taxon>Fungi</taxon>
        <taxon>Dikarya</taxon>
        <taxon>Ascomycota</taxon>
        <taxon>Pezizomycotina</taxon>
        <taxon>Sordariomycetes</taxon>
        <taxon>Sordariomycetidae</taxon>
        <taxon>Sordariales</taxon>
        <taxon>Lasiosphaeriaceae</taxon>
        <taxon>Immersiella</taxon>
    </lineage>
</organism>
<evidence type="ECO:0000313" key="2">
    <source>
        <dbReference type="EMBL" id="KAK0632651.1"/>
    </source>
</evidence>
<sequence>MNSRFGERILTAAPEYLRLANIINPADHAPRELTQQRDLINTLKSEITASDARVASAEAKRLAEQADHTKYQNSTFRRFAHKASGQSSKYAAKAEKKGSMTAANDALTIATHLDTVSERDNSHKIERAALATLDAQLVSTRVSYLQTQRAKNEPEDIPVVEVDQTGIMKAMYFAAPSLFKKGRTECEGIVRQLSEKVLKAGLFVKAKVEQGVARKGELRGEIQKKEKELKVATEKLVRVRKDVCESVTGEKT</sequence>
<dbReference type="Proteomes" id="UP001175000">
    <property type="component" value="Unassembled WGS sequence"/>
</dbReference>
<feature type="coiled-coil region" evidence="1">
    <location>
        <begin position="215"/>
        <end position="242"/>
    </location>
</feature>
<gene>
    <name evidence="2" type="ORF">B0T14DRAFT_560325</name>
</gene>
<reference evidence="2" key="1">
    <citation type="submission" date="2023-06" db="EMBL/GenBank/DDBJ databases">
        <title>Genome-scale phylogeny and comparative genomics of the fungal order Sordariales.</title>
        <authorList>
            <consortium name="Lawrence Berkeley National Laboratory"/>
            <person name="Hensen N."/>
            <person name="Bonometti L."/>
            <person name="Westerberg I."/>
            <person name="Brannstrom I.O."/>
            <person name="Guillou S."/>
            <person name="Cros-Aarteil S."/>
            <person name="Calhoun S."/>
            <person name="Haridas S."/>
            <person name="Kuo A."/>
            <person name="Mondo S."/>
            <person name="Pangilinan J."/>
            <person name="Riley R."/>
            <person name="Labutti K."/>
            <person name="Andreopoulos B."/>
            <person name="Lipzen A."/>
            <person name="Chen C."/>
            <person name="Yanf M."/>
            <person name="Daum C."/>
            <person name="Ng V."/>
            <person name="Clum A."/>
            <person name="Steindorff A."/>
            <person name="Ohm R."/>
            <person name="Martin F."/>
            <person name="Silar P."/>
            <person name="Natvig D."/>
            <person name="Lalanne C."/>
            <person name="Gautier V."/>
            <person name="Ament-Velasquez S.L."/>
            <person name="Kruys A."/>
            <person name="Hutchinson M.I."/>
            <person name="Powell A.J."/>
            <person name="Barry K."/>
            <person name="Miller A.N."/>
            <person name="Grigoriev I.V."/>
            <person name="Debuchy R."/>
            <person name="Gladieux P."/>
            <person name="Thoren M.H."/>
            <person name="Johannesson H."/>
        </authorList>
    </citation>
    <scope>NUCLEOTIDE SEQUENCE</scope>
    <source>
        <strain evidence="2">CBS 606.72</strain>
    </source>
</reference>
<name>A0AA39XFF9_9PEZI</name>
<proteinExistence type="predicted"/>